<feature type="region of interest" description="N-terminal hotdog fold" evidence="3">
    <location>
        <begin position="244"/>
        <end position="370"/>
    </location>
</feature>
<dbReference type="Pfam" id="PF21089">
    <property type="entry name" value="PKS_DH_N"/>
    <property type="match status" value="1"/>
</dbReference>
<reference evidence="7" key="1">
    <citation type="journal article" date="2019" name="Int. J. Syst. Evol. Microbiol.">
        <title>The Global Catalogue of Microorganisms (GCM) 10K type strain sequencing project: providing services to taxonomists for standard genome sequencing and annotation.</title>
        <authorList>
            <consortium name="The Broad Institute Genomics Platform"/>
            <consortium name="The Broad Institute Genome Sequencing Center for Infectious Disease"/>
            <person name="Wu L."/>
            <person name="Ma J."/>
        </authorList>
    </citation>
    <scope>NUCLEOTIDE SEQUENCE [LARGE SCALE GENOMIC DNA]</scope>
    <source>
        <strain evidence="7">JCM 16702</strain>
    </source>
</reference>
<evidence type="ECO:0000256" key="3">
    <source>
        <dbReference type="PROSITE-ProRule" id="PRU01363"/>
    </source>
</evidence>
<dbReference type="InterPro" id="IPR049551">
    <property type="entry name" value="PKS_DH_C"/>
</dbReference>
<dbReference type="InterPro" id="IPR050091">
    <property type="entry name" value="PKS_NRPS_Biosynth_Enz"/>
</dbReference>
<dbReference type="Pfam" id="PF14765">
    <property type="entry name" value="PS-DH"/>
    <property type="match status" value="1"/>
</dbReference>
<dbReference type="SUPFAM" id="SSF54637">
    <property type="entry name" value="Thioesterase/thiol ester dehydrase-isomerase"/>
    <property type="match status" value="1"/>
</dbReference>
<sequence>MLLVTGGGKGITAECALAVAADTGAALALLGRSDPAEDEELAANLRRMADAGVRVRYARADVTDPAQVGAAVEELTGTLGPVTAVLHGSGRNEPGGLAGLDMEAFRRTLAPKIDGLRAVLDAVAPERLKLLVTFGSIIGRAGLRGEAHYATANERLADLTREFAARHPGCRTVCMEWSVWSGVGMGERLSVVEGLERDGITAITPDQGIEIMRRLVADPDVPPVVVISGRTGTIDTVRHDRPELPLLRFVDRPLVHYHGVELVTEVELNAGSDPYLADHLLDGNLLFPAVIGMEAMAQAAAAVTGRQDPPVIEGAEFQRPIVVPPQGSTTVRVAATVVDDDAVRVAIRSSETGFAADHFTARLVYSGARPPAGPPEQVGDELPAVSLDPAAELYGSVLFQGARFQRLRGYHRAAARHVDADVAAEPAQGWFAGFLPGAMLLADPGMRDALMHGNQVCVPDATLLPSGIERVHPAGPDVTGDLRYCATERERDGDTYVYDIAVRDATGAVVERWDGLRLRAVRKGDGRGPWAVPLLGPYLEREVEDRIGVRVAAAVEPDDGSGGSDGGSGGGVEGRRAATALAAGRALGHPAEIRYRPDGRPELGDGRTISASHGAGVTLCVVADGIAACDVETVTGRSETDWDGLLGRHAALAGLLAAETGDDRDTAATRVWSAVECLRKAGLPADAPLALAPGRAGADAWTVLASGSLRVATLATTLRDRPGRTVLAVLAEGRT</sequence>
<feature type="active site" description="Proton donor; for dehydratase activity" evidence="3">
    <location>
        <position position="448"/>
    </location>
</feature>
<dbReference type="PANTHER" id="PTHR43775">
    <property type="entry name" value="FATTY ACID SYNTHASE"/>
    <property type="match status" value="1"/>
</dbReference>
<feature type="domain" description="PKS/mFAS DH" evidence="5">
    <location>
        <begin position="244"/>
        <end position="527"/>
    </location>
</feature>
<dbReference type="InterPro" id="IPR036291">
    <property type="entry name" value="NAD(P)-bd_dom_sf"/>
</dbReference>
<feature type="compositionally biased region" description="Gly residues" evidence="4">
    <location>
        <begin position="560"/>
        <end position="572"/>
    </location>
</feature>
<evidence type="ECO:0000259" key="5">
    <source>
        <dbReference type="PROSITE" id="PS52019"/>
    </source>
</evidence>
<keyword evidence="2" id="KW-0597">Phosphoprotein</keyword>
<evidence type="ECO:0000313" key="6">
    <source>
        <dbReference type="EMBL" id="GAA4092419.1"/>
    </source>
</evidence>
<dbReference type="InterPro" id="IPR049552">
    <property type="entry name" value="PKS_DH_N"/>
</dbReference>
<evidence type="ECO:0000313" key="7">
    <source>
        <dbReference type="Proteomes" id="UP001500683"/>
    </source>
</evidence>
<dbReference type="InterPro" id="IPR029069">
    <property type="entry name" value="HotDog_dom_sf"/>
</dbReference>
<dbReference type="Gene3D" id="3.40.50.720">
    <property type="entry name" value="NAD(P)-binding Rossmann-like Domain"/>
    <property type="match status" value="1"/>
</dbReference>
<dbReference type="SUPFAM" id="SSF51735">
    <property type="entry name" value="NAD(P)-binding Rossmann-fold domains"/>
    <property type="match status" value="1"/>
</dbReference>
<keyword evidence="1" id="KW-0596">Phosphopantetheine</keyword>
<dbReference type="EMBL" id="BAAAZG010000047">
    <property type="protein sequence ID" value="GAA4092419.1"/>
    <property type="molecule type" value="Genomic_DNA"/>
</dbReference>
<dbReference type="Proteomes" id="UP001500683">
    <property type="component" value="Unassembled WGS sequence"/>
</dbReference>
<dbReference type="PANTHER" id="PTHR43775:SF37">
    <property type="entry name" value="SI:DKEY-61P9.11"/>
    <property type="match status" value="1"/>
</dbReference>
<feature type="region of interest" description="Disordered" evidence="4">
    <location>
        <begin position="555"/>
        <end position="574"/>
    </location>
</feature>
<comment type="caution">
    <text evidence="6">The sequence shown here is derived from an EMBL/GenBank/DDBJ whole genome shotgun (WGS) entry which is preliminary data.</text>
</comment>
<accession>A0ABP7WN94</accession>
<dbReference type="InterPro" id="IPR042104">
    <property type="entry name" value="PKS_dehydratase_sf"/>
</dbReference>
<dbReference type="SMART" id="SM00826">
    <property type="entry name" value="PKS_DH"/>
    <property type="match status" value="1"/>
</dbReference>
<proteinExistence type="predicted"/>
<feature type="region of interest" description="C-terminal hotdog fold" evidence="3">
    <location>
        <begin position="383"/>
        <end position="527"/>
    </location>
</feature>
<feature type="active site" description="Proton acceptor; for dehydratase activity" evidence="3">
    <location>
        <position position="279"/>
    </location>
</feature>
<gene>
    <name evidence="6" type="ORF">GCM10022214_62550</name>
</gene>
<evidence type="ECO:0000256" key="2">
    <source>
        <dbReference type="ARBA" id="ARBA00022553"/>
    </source>
</evidence>
<dbReference type="InterPro" id="IPR020807">
    <property type="entry name" value="PKS_DH"/>
</dbReference>
<protein>
    <recommendedName>
        <fullName evidence="5">PKS/mFAS DH domain-containing protein</fullName>
    </recommendedName>
</protein>
<name>A0ABP7WN94_9ACTN</name>
<dbReference type="PROSITE" id="PS52019">
    <property type="entry name" value="PKS_MFAS_DH"/>
    <property type="match status" value="1"/>
</dbReference>
<dbReference type="SMART" id="SM00822">
    <property type="entry name" value="PKS_KR"/>
    <property type="match status" value="1"/>
</dbReference>
<dbReference type="Gene3D" id="3.10.129.110">
    <property type="entry name" value="Polyketide synthase dehydratase"/>
    <property type="match status" value="1"/>
</dbReference>
<dbReference type="InterPro" id="IPR013968">
    <property type="entry name" value="PKS_KR"/>
</dbReference>
<dbReference type="InterPro" id="IPR049900">
    <property type="entry name" value="PKS_mFAS_DH"/>
</dbReference>
<keyword evidence="7" id="KW-1185">Reference proteome</keyword>
<evidence type="ECO:0000256" key="4">
    <source>
        <dbReference type="SAM" id="MobiDB-lite"/>
    </source>
</evidence>
<evidence type="ECO:0000256" key="1">
    <source>
        <dbReference type="ARBA" id="ARBA00022450"/>
    </source>
</evidence>
<dbReference type="InterPro" id="IPR057326">
    <property type="entry name" value="KR_dom"/>
</dbReference>
<organism evidence="6 7">
    <name type="scientific">Actinomadura miaoliensis</name>
    <dbReference type="NCBI Taxonomy" id="430685"/>
    <lineage>
        <taxon>Bacteria</taxon>
        <taxon>Bacillati</taxon>
        <taxon>Actinomycetota</taxon>
        <taxon>Actinomycetes</taxon>
        <taxon>Streptosporangiales</taxon>
        <taxon>Thermomonosporaceae</taxon>
        <taxon>Actinomadura</taxon>
    </lineage>
</organism>
<dbReference type="Pfam" id="PF08659">
    <property type="entry name" value="KR"/>
    <property type="match status" value="1"/>
</dbReference>